<organism evidence="1 2">
    <name type="scientific">Saccharolobus islandicus (strain Y.N.15.51 / Yellowstone #2)</name>
    <name type="common">Sulfolobus islandicus</name>
    <dbReference type="NCBI Taxonomy" id="419942"/>
    <lineage>
        <taxon>Archaea</taxon>
        <taxon>Thermoproteota</taxon>
        <taxon>Thermoprotei</taxon>
        <taxon>Sulfolobales</taxon>
        <taxon>Sulfolobaceae</taxon>
        <taxon>Saccharolobus</taxon>
    </lineage>
</organism>
<sequence length="45" mass="5288">MKKSTLLMLLENIYEDADYMNCFSIKKKVQFLIEKISKEGVENDS</sequence>
<evidence type="ECO:0000313" key="2">
    <source>
        <dbReference type="Proteomes" id="UP000006818"/>
    </source>
</evidence>
<reference evidence="1 2" key="1">
    <citation type="journal article" date="2009" name="Proc. Natl. Acad. Sci. U.S.A.">
        <title>Biogeography of the Sulfolobus islandicus pan-genome.</title>
        <authorList>
            <person name="Reno M.L."/>
            <person name="Held N.L."/>
            <person name="Fields C.J."/>
            <person name="Burke P.V."/>
            <person name="Whitaker R.J."/>
        </authorList>
    </citation>
    <scope>NUCLEOTIDE SEQUENCE [LARGE SCALE GENOMIC DNA]</scope>
    <source>
        <strain evidence="2">Y.N.15.51 / Yellowstone #2</strain>
    </source>
</reference>
<proteinExistence type="predicted"/>
<dbReference type="Proteomes" id="UP000006818">
    <property type="component" value="Chromosome"/>
</dbReference>
<dbReference type="AlphaFoldDB" id="C3NH73"/>
<dbReference type="RefSeq" id="WP_012717429.1">
    <property type="nucleotide sequence ID" value="NC_012623.1"/>
</dbReference>
<gene>
    <name evidence="1" type="ordered locus">YN1551_1390</name>
</gene>
<evidence type="ECO:0000313" key="1">
    <source>
        <dbReference type="EMBL" id="ACP48483.1"/>
    </source>
</evidence>
<dbReference type="HOGENOM" id="CLU_3194676_0_0_2"/>
<accession>C3NH73</accession>
<dbReference type="KEGG" id="sin:YN1551_1390"/>
<name>C3NH73_SACI1</name>
<protein>
    <submittedName>
        <fullName evidence="1">Uncharacterized protein</fullName>
    </submittedName>
</protein>
<dbReference type="GeneID" id="58787551"/>
<dbReference type="EMBL" id="CP001404">
    <property type="protein sequence ID" value="ACP48483.1"/>
    <property type="molecule type" value="Genomic_DNA"/>
</dbReference>